<dbReference type="InterPro" id="IPR001331">
    <property type="entry name" value="GDS_CDC24_CS"/>
</dbReference>
<evidence type="ECO:0000256" key="1">
    <source>
        <dbReference type="ARBA" id="ARBA00022443"/>
    </source>
</evidence>
<dbReference type="SMART" id="SM00325">
    <property type="entry name" value="RhoGEF"/>
    <property type="match status" value="1"/>
</dbReference>
<dbReference type="AlphaFoldDB" id="A0A1A9V233"/>
<dbReference type="CDD" id="cd00160">
    <property type="entry name" value="RhoGEF"/>
    <property type="match status" value="1"/>
</dbReference>
<dbReference type="Pfam" id="PF22697">
    <property type="entry name" value="SOS1_NGEF_PH"/>
    <property type="match status" value="1"/>
</dbReference>
<evidence type="ECO:0000259" key="4">
    <source>
        <dbReference type="PROSITE" id="PS50002"/>
    </source>
</evidence>
<reference evidence="6" key="1">
    <citation type="submission" date="2020-05" db="UniProtKB">
        <authorList>
            <consortium name="EnsemblMetazoa"/>
        </authorList>
    </citation>
    <scope>IDENTIFICATION</scope>
    <source>
        <strain evidence="6">TTRI</strain>
    </source>
</reference>
<evidence type="ECO:0000256" key="2">
    <source>
        <dbReference type="ARBA" id="ARBA00022658"/>
    </source>
</evidence>
<keyword evidence="1 3" id="KW-0728">SH3 domain</keyword>
<evidence type="ECO:0000313" key="6">
    <source>
        <dbReference type="EnsemblMetazoa" id="GAUT023336-PA"/>
    </source>
</evidence>
<dbReference type="InterPro" id="IPR011993">
    <property type="entry name" value="PH-like_dom_sf"/>
</dbReference>
<organism evidence="6 7">
    <name type="scientific">Glossina austeni</name>
    <name type="common">Savannah tsetse fly</name>
    <dbReference type="NCBI Taxonomy" id="7395"/>
    <lineage>
        <taxon>Eukaryota</taxon>
        <taxon>Metazoa</taxon>
        <taxon>Ecdysozoa</taxon>
        <taxon>Arthropoda</taxon>
        <taxon>Hexapoda</taxon>
        <taxon>Insecta</taxon>
        <taxon>Pterygota</taxon>
        <taxon>Neoptera</taxon>
        <taxon>Endopterygota</taxon>
        <taxon>Diptera</taxon>
        <taxon>Brachycera</taxon>
        <taxon>Muscomorpha</taxon>
        <taxon>Hippoboscoidea</taxon>
        <taxon>Glossinidae</taxon>
        <taxon>Glossina</taxon>
    </lineage>
</organism>
<dbReference type="InterPro" id="IPR036028">
    <property type="entry name" value="SH3-like_dom_sf"/>
</dbReference>
<dbReference type="Gene3D" id="2.30.29.30">
    <property type="entry name" value="Pleckstrin-homology domain (PH domain)/Phosphotyrosine-binding domain (PTB)"/>
    <property type="match status" value="1"/>
</dbReference>
<dbReference type="EnsemblMetazoa" id="GAUT023336-RA">
    <property type="protein sequence ID" value="GAUT023336-PA"/>
    <property type="gene ID" value="GAUT023336"/>
</dbReference>
<protein>
    <recommendedName>
        <fullName evidence="8">DH domain-containing protein</fullName>
    </recommendedName>
</protein>
<dbReference type="STRING" id="7395.A0A1A9V233"/>
<dbReference type="InterPro" id="IPR001452">
    <property type="entry name" value="SH3_domain"/>
</dbReference>
<evidence type="ECO:0000256" key="3">
    <source>
        <dbReference type="PROSITE-ProRule" id="PRU00192"/>
    </source>
</evidence>
<dbReference type="SMART" id="SM00326">
    <property type="entry name" value="SH3"/>
    <property type="match status" value="1"/>
</dbReference>
<dbReference type="CDD" id="cd11856">
    <property type="entry name" value="SH3_p47phox_like"/>
    <property type="match status" value="1"/>
</dbReference>
<dbReference type="GO" id="GO:0035556">
    <property type="term" value="P:intracellular signal transduction"/>
    <property type="evidence" value="ECO:0007669"/>
    <property type="project" value="InterPro"/>
</dbReference>
<dbReference type="PANTHER" id="PTHR22826:SF211">
    <property type="entry name" value="LD43457P"/>
    <property type="match status" value="1"/>
</dbReference>
<keyword evidence="2" id="KW-0344">Guanine-nucleotide releasing factor</keyword>
<dbReference type="GO" id="GO:0005737">
    <property type="term" value="C:cytoplasm"/>
    <property type="evidence" value="ECO:0007669"/>
    <property type="project" value="TreeGrafter"/>
</dbReference>
<dbReference type="Pfam" id="PF00018">
    <property type="entry name" value="SH3_1"/>
    <property type="match status" value="1"/>
</dbReference>
<feature type="domain" description="SH3" evidence="4">
    <location>
        <begin position="416"/>
        <end position="477"/>
    </location>
</feature>
<proteinExistence type="predicted"/>
<dbReference type="Pfam" id="PF00621">
    <property type="entry name" value="RhoGEF"/>
    <property type="match status" value="1"/>
</dbReference>
<evidence type="ECO:0000259" key="5">
    <source>
        <dbReference type="PROSITE" id="PS50010"/>
    </source>
</evidence>
<dbReference type="GO" id="GO:0005085">
    <property type="term" value="F:guanyl-nucleotide exchange factor activity"/>
    <property type="evidence" value="ECO:0007669"/>
    <property type="project" value="UniProtKB-KW"/>
</dbReference>
<dbReference type="InterPro" id="IPR000219">
    <property type="entry name" value="DH_dom"/>
</dbReference>
<dbReference type="SUPFAM" id="SSF50044">
    <property type="entry name" value="SH3-domain"/>
    <property type="match status" value="1"/>
</dbReference>
<sequence>MLNFFKDTALECQGELLTRATDLCLFLAAQHYLVKPQIYPTDVIHELRPRSMDGIDLDTRRLKRGHVLTELLETERIYVHEMSSILKGYCDQMHSEEMIHLVPASLQGKEDILFGNLHELYTFHNEVFLKDLENCISTTELVALCFVQRRDTFYRLYSFYCQNIPRSERLRETLVDTHLFLQECQKRLGHKLPLAAYLLKPVQRITKYQLLLKDLLRFSDSGSCTKELQKALDCMLIVLKCVNDSMHQVAITGFPMSQIGLTESVRGDNKRFEVWLQGRQEVHTLQAPTIEIKNKWVAEIKRVLLNQLEELKGEKIKQYGLSHRGLRQTTSWDTPNILLGATQRTVSCDASSESSNRNSNCSSSDDNCISSAIISANSLTATNNSIGDKDHNEACGWSSDYSNSEDEMSTIEDNSTPGSKYVALADYVAVGHSEVSMHEGDTVELLKVGCAGWWYVRILEINCEGWTPAAYLESVNRKSSRSSSRNQERLINLQKPNE</sequence>
<evidence type="ECO:0008006" key="8">
    <source>
        <dbReference type="Google" id="ProtNLM"/>
    </source>
</evidence>
<keyword evidence="7" id="KW-1185">Reference proteome</keyword>
<dbReference type="InterPro" id="IPR051336">
    <property type="entry name" value="RhoGEF_Guanine_NuclExch_SF"/>
</dbReference>
<dbReference type="PROSITE" id="PS00741">
    <property type="entry name" value="DH_1"/>
    <property type="match status" value="1"/>
</dbReference>
<feature type="domain" description="DH" evidence="5">
    <location>
        <begin position="63"/>
        <end position="245"/>
    </location>
</feature>
<dbReference type="InterPro" id="IPR035899">
    <property type="entry name" value="DBL_dom_sf"/>
</dbReference>
<dbReference type="PANTHER" id="PTHR22826">
    <property type="entry name" value="RHO GUANINE EXCHANGE FACTOR-RELATED"/>
    <property type="match status" value="1"/>
</dbReference>
<dbReference type="Proteomes" id="UP000078200">
    <property type="component" value="Unassembled WGS sequence"/>
</dbReference>
<dbReference type="PROSITE" id="PS50010">
    <property type="entry name" value="DH_2"/>
    <property type="match status" value="1"/>
</dbReference>
<dbReference type="SUPFAM" id="SSF50729">
    <property type="entry name" value="PH domain-like"/>
    <property type="match status" value="1"/>
</dbReference>
<dbReference type="InterPro" id="IPR055251">
    <property type="entry name" value="SOS1_NGEF_PH"/>
</dbReference>
<accession>A0A1A9V233</accession>
<name>A0A1A9V233_GLOAU</name>
<dbReference type="Gene3D" id="2.30.30.40">
    <property type="entry name" value="SH3 Domains"/>
    <property type="match status" value="1"/>
</dbReference>
<evidence type="ECO:0000313" key="7">
    <source>
        <dbReference type="Proteomes" id="UP000078200"/>
    </source>
</evidence>
<dbReference type="VEuPathDB" id="VectorBase:GAUT023336"/>
<dbReference type="SUPFAM" id="SSF48065">
    <property type="entry name" value="DBL homology domain (DH-domain)"/>
    <property type="match status" value="1"/>
</dbReference>
<dbReference type="Gene3D" id="1.20.900.10">
    <property type="entry name" value="Dbl homology (DH) domain"/>
    <property type="match status" value="1"/>
</dbReference>
<dbReference type="PROSITE" id="PS50002">
    <property type="entry name" value="SH3"/>
    <property type="match status" value="1"/>
</dbReference>